<organism evidence="3 4">
    <name type="scientific">Candidatus Alistipes avicola</name>
    <dbReference type="NCBI Taxonomy" id="2838432"/>
    <lineage>
        <taxon>Bacteria</taxon>
        <taxon>Pseudomonadati</taxon>
        <taxon>Bacteroidota</taxon>
        <taxon>Bacteroidia</taxon>
        <taxon>Bacteroidales</taxon>
        <taxon>Rikenellaceae</taxon>
        <taxon>Alistipes</taxon>
    </lineage>
</organism>
<reference evidence="3" key="2">
    <citation type="submission" date="2021-04" db="EMBL/GenBank/DDBJ databases">
        <authorList>
            <person name="Gilroy R."/>
        </authorList>
    </citation>
    <scope>NUCLEOTIDE SEQUENCE</scope>
    <source>
        <strain evidence="3">CHK169-11906</strain>
    </source>
</reference>
<evidence type="ECO:0000313" key="3">
    <source>
        <dbReference type="EMBL" id="HJA99272.1"/>
    </source>
</evidence>
<reference evidence="3" key="1">
    <citation type="journal article" date="2021" name="PeerJ">
        <title>Extensive microbial diversity within the chicken gut microbiome revealed by metagenomics and culture.</title>
        <authorList>
            <person name="Gilroy R."/>
            <person name="Ravi A."/>
            <person name="Getino M."/>
            <person name="Pursley I."/>
            <person name="Horton D.L."/>
            <person name="Alikhan N.F."/>
            <person name="Baker D."/>
            <person name="Gharbi K."/>
            <person name="Hall N."/>
            <person name="Watson M."/>
            <person name="Adriaenssens E.M."/>
            <person name="Foster-Nyarko E."/>
            <person name="Jarju S."/>
            <person name="Secka A."/>
            <person name="Antonio M."/>
            <person name="Oren A."/>
            <person name="Chaudhuri R.R."/>
            <person name="La Ragione R."/>
            <person name="Hildebrand F."/>
            <person name="Pallen M.J."/>
        </authorList>
    </citation>
    <scope>NUCLEOTIDE SEQUENCE</scope>
    <source>
        <strain evidence="3">CHK169-11906</strain>
    </source>
</reference>
<dbReference type="Pfam" id="PF11396">
    <property type="entry name" value="PepSY_like"/>
    <property type="match status" value="2"/>
</dbReference>
<feature type="transmembrane region" description="Helical" evidence="1">
    <location>
        <begin position="9"/>
        <end position="30"/>
    </location>
</feature>
<sequence>MWKRIINNVWVKIAAGIVVAGVLFVVIWSIEYSRPIPKEKLPASAQKFIADYYADHSVLMIQKEMNELSISYEVVFTGGTKLEFRRNGTWREVDCGAGELIPEAILPSQIATHLQENFPGSYVTRIEHDDRRYEVELNDHREVTFDDRTFWVTDYDD</sequence>
<evidence type="ECO:0000313" key="4">
    <source>
        <dbReference type="Proteomes" id="UP000824259"/>
    </source>
</evidence>
<comment type="caution">
    <text evidence="3">The sequence shown here is derived from an EMBL/GenBank/DDBJ whole genome shotgun (WGS) entry which is preliminary data.</text>
</comment>
<feature type="domain" description="Putative beta-lactamase-inhibitor-like PepSY-like" evidence="2">
    <location>
        <begin position="71"/>
        <end position="147"/>
    </location>
</feature>
<dbReference type="Proteomes" id="UP000824259">
    <property type="component" value="Unassembled WGS sequence"/>
</dbReference>
<keyword evidence="1" id="KW-1133">Transmembrane helix</keyword>
<dbReference type="Gene3D" id="3.40.1420.30">
    <property type="match status" value="1"/>
</dbReference>
<dbReference type="AlphaFoldDB" id="A0A9D2RI77"/>
<proteinExistence type="predicted"/>
<name>A0A9D2RI77_9BACT</name>
<dbReference type="SUPFAM" id="SSF160574">
    <property type="entry name" value="BT0923-like"/>
    <property type="match status" value="1"/>
</dbReference>
<protein>
    <submittedName>
        <fullName evidence="3">PepSY-like domain-containing protein</fullName>
    </submittedName>
</protein>
<keyword evidence="1" id="KW-0472">Membrane</keyword>
<feature type="domain" description="Putative beta-lactamase-inhibitor-like PepSY-like" evidence="2">
    <location>
        <begin position="34"/>
        <end position="67"/>
    </location>
</feature>
<keyword evidence="1" id="KW-0812">Transmembrane</keyword>
<gene>
    <name evidence="3" type="ORF">H9779_06730</name>
</gene>
<evidence type="ECO:0000259" key="2">
    <source>
        <dbReference type="Pfam" id="PF11396"/>
    </source>
</evidence>
<dbReference type="InterPro" id="IPR021533">
    <property type="entry name" value="PepSY-like"/>
</dbReference>
<accession>A0A9D2RI77</accession>
<dbReference type="EMBL" id="DWYR01000020">
    <property type="protein sequence ID" value="HJA99272.1"/>
    <property type="molecule type" value="Genomic_DNA"/>
</dbReference>
<evidence type="ECO:0000256" key="1">
    <source>
        <dbReference type="SAM" id="Phobius"/>
    </source>
</evidence>